<evidence type="ECO:0000313" key="8">
    <source>
        <dbReference type="Proteomes" id="UP000000322"/>
    </source>
</evidence>
<dbReference type="Gene3D" id="3.40.190.10">
    <property type="entry name" value="Periplasmic binding protein-like II"/>
    <property type="match status" value="1"/>
</dbReference>
<dbReference type="PANTHER" id="PTHR43649">
    <property type="entry name" value="ARABINOSE-BINDING PROTEIN-RELATED"/>
    <property type="match status" value="1"/>
</dbReference>
<keyword evidence="1" id="KW-1003">Cell membrane</keyword>
<dbReference type="InterPro" id="IPR050490">
    <property type="entry name" value="Bact_solute-bd_prot1"/>
</dbReference>
<evidence type="ECO:0000313" key="7">
    <source>
        <dbReference type="EMBL" id="ACZ20262.1"/>
    </source>
</evidence>
<sequence length="426" mass="45621">MSNVARSTKVVGAVATTMALLLAAGCSGGGDDASADGSVTLEFAQWWEPELPEGELRALMDTFESENPGITVELLSGPYASTKEQVVAGAATGTMSDVVGLDGAWVSDFAKQGALADMSQLMTDAKYDDSQLASQVQIDGSTYMIPVVNFVYPMFTNDDLLAQAGVDAPPSTRTEFTDAAEAVTALGENTYGWIVPLSLEAPNGIQNDVMSWAWASGGTMLKDGQPDLTNPDVTSAVDYVKSLWDAGVVAPGSLTMKEQDKVEEFTNGRVGMMIDSLAHINLIRESNPDLNFSVSAVPAEDDFTGERGIPYASWGIGVSENSEHKEEAWKLVDFLMSEKTNSDLSSMANAFPGNTTSVPDFVEDDETFAAAFEIYKSGYPANEFVGLPVAEQLMRLFDEQLQKTLTGDQSVDDMLQASQDAWTAEF</sequence>
<keyword evidence="4" id="KW-0564">Palmitate</keyword>
<keyword evidence="3" id="KW-0472">Membrane</keyword>
<dbReference type="Proteomes" id="UP000000322">
    <property type="component" value="Chromosome"/>
</dbReference>
<dbReference type="CDD" id="cd13585">
    <property type="entry name" value="PBP2_TMBP_like"/>
    <property type="match status" value="1"/>
</dbReference>
<evidence type="ECO:0000256" key="6">
    <source>
        <dbReference type="SAM" id="SignalP"/>
    </source>
</evidence>
<evidence type="ECO:0000256" key="4">
    <source>
        <dbReference type="ARBA" id="ARBA00023139"/>
    </source>
</evidence>
<accession>D1BJK6</accession>
<name>D1BJK6_SANKS</name>
<dbReference type="RefSeq" id="WP_012865331.1">
    <property type="nucleotide sequence ID" value="NC_013521.1"/>
</dbReference>
<protein>
    <submittedName>
        <fullName evidence="7">Carbohydrate-binding protein</fullName>
    </submittedName>
</protein>
<dbReference type="Pfam" id="PF01547">
    <property type="entry name" value="SBP_bac_1"/>
    <property type="match status" value="1"/>
</dbReference>
<dbReference type="AlphaFoldDB" id="D1BJK6"/>
<dbReference type="InterPro" id="IPR006059">
    <property type="entry name" value="SBP"/>
</dbReference>
<dbReference type="PROSITE" id="PS51257">
    <property type="entry name" value="PROKAR_LIPOPROTEIN"/>
    <property type="match status" value="1"/>
</dbReference>
<keyword evidence="2 6" id="KW-0732">Signal</keyword>
<evidence type="ECO:0000256" key="3">
    <source>
        <dbReference type="ARBA" id="ARBA00023136"/>
    </source>
</evidence>
<reference evidence="7 8" key="1">
    <citation type="journal article" date="2009" name="Stand. Genomic Sci.">
        <title>Complete genome sequence of Sanguibacter keddieii type strain (ST-74).</title>
        <authorList>
            <person name="Ivanova N."/>
            <person name="Sikorski J."/>
            <person name="Sims D."/>
            <person name="Brettin T."/>
            <person name="Detter J.C."/>
            <person name="Han C."/>
            <person name="Lapidus A."/>
            <person name="Copeland A."/>
            <person name="Glavina Del Rio T."/>
            <person name="Nolan M."/>
            <person name="Chen F."/>
            <person name="Lucas S."/>
            <person name="Tice H."/>
            <person name="Cheng J.F."/>
            <person name="Bruce D."/>
            <person name="Goodwin L."/>
            <person name="Pitluck S."/>
            <person name="Pati A."/>
            <person name="Mavromatis K."/>
            <person name="Chen A."/>
            <person name="Palaniappan K."/>
            <person name="D'haeseleer P."/>
            <person name="Chain P."/>
            <person name="Bristow J."/>
            <person name="Eisen J.A."/>
            <person name="Markowitz V."/>
            <person name="Hugenholtz P."/>
            <person name="Goker M."/>
            <person name="Pukall R."/>
            <person name="Klenk H.P."/>
            <person name="Kyrpides N.C."/>
        </authorList>
    </citation>
    <scope>NUCLEOTIDE SEQUENCE [LARGE SCALE GENOMIC DNA]</scope>
    <source>
        <strain evidence="8">ATCC 51767 / DSM 10542 / NCFB 3025 / ST-74</strain>
    </source>
</reference>
<dbReference type="OrthoDB" id="9811951at2"/>
<dbReference type="PANTHER" id="PTHR43649:SF33">
    <property type="entry name" value="POLYGALACTURONAN_RHAMNOGALACTURONAN-BINDING PROTEIN YTCQ"/>
    <property type="match status" value="1"/>
</dbReference>
<dbReference type="STRING" id="446469.Sked_02930"/>
<organism evidence="7 8">
    <name type="scientific">Sanguibacter keddieii (strain ATCC 51767 / DSM 10542 / NCFB 3025 / ST-74)</name>
    <dbReference type="NCBI Taxonomy" id="446469"/>
    <lineage>
        <taxon>Bacteria</taxon>
        <taxon>Bacillati</taxon>
        <taxon>Actinomycetota</taxon>
        <taxon>Actinomycetes</taxon>
        <taxon>Micrococcales</taxon>
        <taxon>Sanguibacteraceae</taxon>
        <taxon>Sanguibacter</taxon>
    </lineage>
</organism>
<feature type="chain" id="PRO_5039638540" evidence="6">
    <location>
        <begin position="24"/>
        <end position="426"/>
    </location>
</feature>
<evidence type="ECO:0000256" key="5">
    <source>
        <dbReference type="ARBA" id="ARBA00023288"/>
    </source>
</evidence>
<dbReference type="EMBL" id="CP001819">
    <property type="protein sequence ID" value="ACZ20262.1"/>
    <property type="molecule type" value="Genomic_DNA"/>
</dbReference>
<gene>
    <name evidence="7" type="ordered locus">Sked_02930</name>
</gene>
<keyword evidence="8" id="KW-1185">Reference proteome</keyword>
<dbReference type="KEGG" id="ske:Sked_02930"/>
<evidence type="ECO:0000256" key="2">
    <source>
        <dbReference type="ARBA" id="ARBA00022729"/>
    </source>
</evidence>
<proteinExistence type="predicted"/>
<dbReference type="HOGENOM" id="CLU_031285_10_1_11"/>
<keyword evidence="5" id="KW-0449">Lipoprotein</keyword>
<dbReference type="eggNOG" id="COG1653">
    <property type="taxonomic scope" value="Bacteria"/>
</dbReference>
<dbReference type="SUPFAM" id="SSF53850">
    <property type="entry name" value="Periplasmic binding protein-like II"/>
    <property type="match status" value="1"/>
</dbReference>
<feature type="signal peptide" evidence="6">
    <location>
        <begin position="1"/>
        <end position="23"/>
    </location>
</feature>
<evidence type="ECO:0000256" key="1">
    <source>
        <dbReference type="ARBA" id="ARBA00022475"/>
    </source>
</evidence>